<gene>
    <name evidence="2" type="ORF">F2P81_007632</name>
</gene>
<organism evidence="2 3">
    <name type="scientific">Scophthalmus maximus</name>
    <name type="common">Turbot</name>
    <name type="synonym">Psetta maxima</name>
    <dbReference type="NCBI Taxonomy" id="52904"/>
    <lineage>
        <taxon>Eukaryota</taxon>
        <taxon>Metazoa</taxon>
        <taxon>Chordata</taxon>
        <taxon>Craniata</taxon>
        <taxon>Vertebrata</taxon>
        <taxon>Euteleostomi</taxon>
        <taxon>Actinopterygii</taxon>
        <taxon>Neopterygii</taxon>
        <taxon>Teleostei</taxon>
        <taxon>Neoteleostei</taxon>
        <taxon>Acanthomorphata</taxon>
        <taxon>Carangaria</taxon>
        <taxon>Pleuronectiformes</taxon>
        <taxon>Pleuronectoidei</taxon>
        <taxon>Scophthalmidae</taxon>
        <taxon>Scophthalmus</taxon>
    </lineage>
</organism>
<protein>
    <submittedName>
        <fullName evidence="2">Uncharacterized protein</fullName>
    </submittedName>
</protein>
<evidence type="ECO:0000313" key="3">
    <source>
        <dbReference type="Proteomes" id="UP000438429"/>
    </source>
</evidence>
<comment type="caution">
    <text evidence="2">The sequence shown here is derived from an EMBL/GenBank/DDBJ whole genome shotgun (WGS) entry which is preliminary data.</text>
</comment>
<dbReference type="AlphaFoldDB" id="A0A6A4T065"/>
<dbReference type="Proteomes" id="UP000438429">
    <property type="component" value="Unassembled WGS sequence"/>
</dbReference>
<accession>A0A6A4T065</accession>
<name>A0A6A4T065_SCOMX</name>
<evidence type="ECO:0000256" key="1">
    <source>
        <dbReference type="SAM" id="MobiDB-lite"/>
    </source>
</evidence>
<feature type="region of interest" description="Disordered" evidence="1">
    <location>
        <begin position="1"/>
        <end position="26"/>
    </location>
</feature>
<sequence length="97" mass="11227">MKWPLVEALPTTDRDSKNGSEQPLEVAEKVRHCADRDRKPKCVYASHHIKDLRSIRVCKLATFLVDFSKKHGGFVAMLFNESNAGIDTFWANHRRRF</sequence>
<dbReference type="EMBL" id="VEVO01000007">
    <property type="protein sequence ID" value="KAF0039397.1"/>
    <property type="molecule type" value="Genomic_DNA"/>
</dbReference>
<reference evidence="2 3" key="1">
    <citation type="submission" date="2019-06" db="EMBL/GenBank/DDBJ databases">
        <title>Draft genomes of female and male turbot (Scophthalmus maximus).</title>
        <authorList>
            <person name="Xu H."/>
            <person name="Xu X.-W."/>
            <person name="Shao C."/>
            <person name="Chen S."/>
        </authorList>
    </citation>
    <scope>NUCLEOTIDE SEQUENCE [LARGE SCALE GENOMIC DNA]</scope>
    <source>
        <strain evidence="2">Ysfricsl-2016a</strain>
        <tissue evidence="2">Blood</tissue>
    </source>
</reference>
<proteinExistence type="predicted"/>
<evidence type="ECO:0000313" key="2">
    <source>
        <dbReference type="EMBL" id="KAF0039397.1"/>
    </source>
</evidence>